<evidence type="ECO:0008006" key="3">
    <source>
        <dbReference type="Google" id="ProtNLM"/>
    </source>
</evidence>
<organism evidence="1 2">
    <name type="scientific">Pseudomonas lurida</name>
    <dbReference type="NCBI Taxonomy" id="244566"/>
    <lineage>
        <taxon>Bacteria</taxon>
        <taxon>Pseudomonadati</taxon>
        <taxon>Pseudomonadota</taxon>
        <taxon>Gammaproteobacteria</taxon>
        <taxon>Pseudomonadales</taxon>
        <taxon>Pseudomonadaceae</taxon>
        <taxon>Pseudomonas</taxon>
    </lineage>
</organism>
<sequence>MKSKCLALPEELLTVSGDVEAGIPIDAINCIIIRADSVLALLEDHFIEGRPPLPTAIVAGTLWDVRGALALIKTLAEHGHDSTRKMPRDGGAQ</sequence>
<evidence type="ECO:0000313" key="2">
    <source>
        <dbReference type="Proteomes" id="UP001236748"/>
    </source>
</evidence>
<dbReference type="Proteomes" id="UP001236748">
    <property type="component" value="Chromosome"/>
</dbReference>
<accession>A0ABY9FVE4</accession>
<dbReference type="GeneID" id="99719265"/>
<gene>
    <name evidence="1" type="ORF">PSH67_00920</name>
</gene>
<name>A0ABY9FVE4_9PSED</name>
<reference evidence="1 2" key="1">
    <citation type="submission" date="2023-02" db="EMBL/GenBank/DDBJ databases">
        <title>Evolution of Hrp T3SS in non-pathogenic Pseudomonas fluorescens.</title>
        <authorList>
            <person name="Liao K."/>
            <person name="Wei H."/>
            <person name="Gu Y."/>
        </authorList>
    </citation>
    <scope>NUCLEOTIDE SEQUENCE [LARGE SCALE GENOMIC DNA]</scope>
    <source>
        <strain evidence="1 2">FP2043</strain>
    </source>
</reference>
<protein>
    <recommendedName>
        <fullName evidence="3">DUF3077 domain-containing protein</fullName>
    </recommendedName>
</protein>
<dbReference type="RefSeq" id="WP_098465546.1">
    <property type="nucleotide sequence ID" value="NZ_CP117450.1"/>
</dbReference>
<dbReference type="EMBL" id="CP117450">
    <property type="protein sequence ID" value="WLH07253.1"/>
    <property type="molecule type" value="Genomic_DNA"/>
</dbReference>
<keyword evidence="2" id="KW-1185">Reference proteome</keyword>
<evidence type="ECO:0000313" key="1">
    <source>
        <dbReference type="EMBL" id="WLH07253.1"/>
    </source>
</evidence>
<proteinExistence type="predicted"/>